<evidence type="ECO:0000313" key="1">
    <source>
        <dbReference type="EMBL" id="OLP44468.1"/>
    </source>
</evidence>
<gene>
    <name evidence="1" type="ORF">BJF95_08060</name>
</gene>
<name>A0A1Q8ZR44_9HYPH</name>
<accession>A0A1Q8ZR44</accession>
<sequence length="61" mass="6619">MCGFFAFGLKTANSQQFISIYLFCSAYPYDCRLGGGCTIGGLVVALTRRLSIPSFIAGREE</sequence>
<protein>
    <submittedName>
        <fullName evidence="1">Uncharacterized protein</fullName>
    </submittedName>
</protein>
<keyword evidence="2" id="KW-1185">Reference proteome</keyword>
<comment type="caution">
    <text evidence="1">The sequence shown here is derived from an EMBL/GenBank/DDBJ whole genome shotgun (WGS) entry which is preliminary data.</text>
</comment>
<evidence type="ECO:0000313" key="2">
    <source>
        <dbReference type="Proteomes" id="UP000186894"/>
    </source>
</evidence>
<dbReference type="AlphaFoldDB" id="A0A1Q8ZR44"/>
<dbReference type="Proteomes" id="UP000186894">
    <property type="component" value="Unassembled WGS sequence"/>
</dbReference>
<reference evidence="1 2" key="1">
    <citation type="submission" date="2016-09" db="EMBL/GenBank/DDBJ databases">
        <title>Rhizobium oryziradicis sp. nov., isolated from the root of rice.</title>
        <authorList>
            <person name="Zhao J."/>
            <person name="Zhang X."/>
        </authorList>
    </citation>
    <scope>NUCLEOTIDE SEQUENCE [LARGE SCALE GENOMIC DNA]</scope>
    <source>
        <strain evidence="1 2">N19</strain>
    </source>
</reference>
<organism evidence="1 2">
    <name type="scientific">Rhizobium oryziradicis</name>
    <dbReference type="NCBI Taxonomy" id="1867956"/>
    <lineage>
        <taxon>Bacteria</taxon>
        <taxon>Pseudomonadati</taxon>
        <taxon>Pseudomonadota</taxon>
        <taxon>Alphaproteobacteria</taxon>
        <taxon>Hyphomicrobiales</taxon>
        <taxon>Rhizobiaceae</taxon>
        <taxon>Rhizobium/Agrobacterium group</taxon>
        <taxon>Rhizobium</taxon>
    </lineage>
</organism>
<dbReference type="EMBL" id="MKIM01000027">
    <property type="protein sequence ID" value="OLP44468.1"/>
    <property type="molecule type" value="Genomic_DNA"/>
</dbReference>
<proteinExistence type="predicted"/>
<dbReference type="STRING" id="1867956.BJF95_08060"/>